<accession>A0A2P6QM37</accession>
<comment type="caution">
    <text evidence="3">The sequence shown here is derived from an EMBL/GenBank/DDBJ whole genome shotgun (WGS) entry which is preliminary data.</text>
</comment>
<dbReference type="Pfam" id="PF00069">
    <property type="entry name" value="Pkinase"/>
    <property type="match status" value="1"/>
</dbReference>
<proteinExistence type="predicted"/>
<dbReference type="Gene3D" id="1.10.510.10">
    <property type="entry name" value="Transferase(Phosphotransferase) domain 1"/>
    <property type="match status" value="1"/>
</dbReference>
<organism evidence="3 4">
    <name type="scientific">Rosa chinensis</name>
    <name type="common">China rose</name>
    <dbReference type="NCBI Taxonomy" id="74649"/>
    <lineage>
        <taxon>Eukaryota</taxon>
        <taxon>Viridiplantae</taxon>
        <taxon>Streptophyta</taxon>
        <taxon>Embryophyta</taxon>
        <taxon>Tracheophyta</taxon>
        <taxon>Spermatophyta</taxon>
        <taxon>Magnoliopsida</taxon>
        <taxon>eudicotyledons</taxon>
        <taxon>Gunneridae</taxon>
        <taxon>Pentapetalae</taxon>
        <taxon>rosids</taxon>
        <taxon>fabids</taxon>
        <taxon>Rosales</taxon>
        <taxon>Rosaceae</taxon>
        <taxon>Rosoideae</taxon>
        <taxon>Rosoideae incertae sedis</taxon>
        <taxon>Rosa</taxon>
    </lineage>
</organism>
<dbReference type="GO" id="GO:0005524">
    <property type="term" value="F:ATP binding"/>
    <property type="evidence" value="ECO:0007669"/>
    <property type="project" value="InterPro"/>
</dbReference>
<dbReference type="SUPFAM" id="SSF56112">
    <property type="entry name" value="Protein kinase-like (PK-like)"/>
    <property type="match status" value="1"/>
</dbReference>
<sequence length="165" mass="18641">MKPQNILLDDSFTSRISDFGLAKLLRTDQTQTTTGIRGTRGYVATEWFKNTPITVKVDVYSYGILLLEIICCRNHFEEHAENEDQMILADWASGCYNQMKLHLLVENDHEAMNNITNVEKCMMIALSCIQEDPTLRPTMKKVILKLEGIVEVSAPPDPSSFANST</sequence>
<dbReference type="PROSITE" id="PS50011">
    <property type="entry name" value="PROTEIN_KINASE_DOM"/>
    <property type="match status" value="1"/>
</dbReference>
<dbReference type="OMA" id="HEVCESQ"/>
<keyword evidence="3" id="KW-0808">Transferase</keyword>
<dbReference type="AlphaFoldDB" id="A0A2P6QM37"/>
<dbReference type="InterPro" id="IPR011009">
    <property type="entry name" value="Kinase-like_dom_sf"/>
</dbReference>
<dbReference type="PANTHER" id="PTHR47976:SF108">
    <property type="entry name" value="G-TYPE LECTIN S-RECEPTOR-LIKE SERINE_THREONINE-PROTEIN KINASE LECRK1"/>
    <property type="match status" value="1"/>
</dbReference>
<dbReference type="Proteomes" id="UP000238479">
    <property type="component" value="Chromosome 5"/>
</dbReference>
<dbReference type="InterPro" id="IPR000719">
    <property type="entry name" value="Prot_kinase_dom"/>
</dbReference>
<name>A0A2P6QM37_ROSCH</name>
<reference evidence="3 4" key="1">
    <citation type="journal article" date="2018" name="Nat. Genet.">
        <title>The Rosa genome provides new insights in the design of modern roses.</title>
        <authorList>
            <person name="Bendahmane M."/>
        </authorList>
    </citation>
    <scope>NUCLEOTIDE SEQUENCE [LARGE SCALE GENOMIC DNA]</scope>
    <source>
        <strain evidence="4">cv. Old Blush</strain>
    </source>
</reference>
<keyword evidence="4" id="KW-1185">Reference proteome</keyword>
<evidence type="ECO:0000313" key="3">
    <source>
        <dbReference type="EMBL" id="PRQ35224.1"/>
    </source>
</evidence>
<evidence type="ECO:0000313" key="4">
    <source>
        <dbReference type="Proteomes" id="UP000238479"/>
    </source>
</evidence>
<dbReference type="GO" id="GO:0004672">
    <property type="term" value="F:protein kinase activity"/>
    <property type="evidence" value="ECO:0007669"/>
    <property type="project" value="InterPro"/>
</dbReference>
<evidence type="ECO:0000259" key="2">
    <source>
        <dbReference type="PROSITE" id="PS50011"/>
    </source>
</evidence>
<dbReference type="EMBL" id="PDCK01000043">
    <property type="protein sequence ID" value="PRQ35224.1"/>
    <property type="molecule type" value="Genomic_DNA"/>
</dbReference>
<dbReference type="Gramene" id="PRQ35224">
    <property type="protein sequence ID" value="PRQ35224"/>
    <property type="gene ID" value="RchiOBHm_Chr5g0077681"/>
</dbReference>
<feature type="domain" description="Protein kinase" evidence="2">
    <location>
        <begin position="1"/>
        <end position="150"/>
    </location>
</feature>
<protein>
    <recommendedName>
        <fullName evidence="2">Protein kinase domain-containing protein</fullName>
    </recommendedName>
</protein>
<gene>
    <name evidence="3" type="ORF">RchiOBHm_Chr5g0077681</name>
</gene>
<keyword evidence="1" id="KW-0732">Signal</keyword>
<dbReference type="InterPro" id="IPR051343">
    <property type="entry name" value="G-type_lectin_kinases/EP1-like"/>
</dbReference>
<evidence type="ECO:0000256" key="1">
    <source>
        <dbReference type="ARBA" id="ARBA00022729"/>
    </source>
</evidence>
<dbReference type="PANTHER" id="PTHR47976">
    <property type="entry name" value="G-TYPE LECTIN S-RECEPTOR-LIKE SERINE/THREONINE-PROTEIN KINASE SD2-5"/>
    <property type="match status" value="1"/>
</dbReference>